<protein>
    <submittedName>
        <fullName evidence="1">Uncharacterized protein</fullName>
    </submittedName>
</protein>
<comment type="caution">
    <text evidence="1">The sequence shown here is derived from an EMBL/GenBank/DDBJ whole genome shotgun (WGS) entry which is preliminary data.</text>
</comment>
<gene>
    <name evidence="1" type="ORF">GCM10011375_35830</name>
</gene>
<evidence type="ECO:0000313" key="1">
    <source>
        <dbReference type="EMBL" id="GGF77575.1"/>
    </source>
</evidence>
<evidence type="ECO:0000313" key="2">
    <source>
        <dbReference type="Proteomes" id="UP000605392"/>
    </source>
</evidence>
<reference evidence="1 2" key="1">
    <citation type="journal article" date="2019" name="Int. J. Syst. Evol. Microbiol.">
        <title>The Global Catalogue of Microorganisms (GCM) 10K type strain sequencing project: providing services to taxonomists for standard genome sequencing and annotation.</title>
        <authorList>
            <consortium name="The Broad Institute Genomics Platform"/>
            <consortium name="The Broad Institute Genome Sequencing Center for Infectious Disease"/>
            <person name="Wu L."/>
            <person name="Ma J."/>
        </authorList>
    </citation>
    <scope>NUCLEOTIDE SEQUENCE [LARGE SCALE GENOMIC DNA]</scope>
    <source>
        <strain evidence="1 2">CGMCC 1.12720</strain>
    </source>
</reference>
<sequence length="1077" mass="116427">MGRLGLLVAVFTAWECGIGSLAASAQTKIFNASPTGRPSEAISLQGHFSATAKVYLAQGTGTAITPPILVQSAGQATVAIPDNWPLDMYKLWVGDSTTQSPVVYINRARGMHYDSPEVIAGGTVRIFGRNLRLAEGSCSVRFVQHDSGASTDATIEESGAEEYKIRVNIPPSLTAGKTYDVYITNGLGGLLGETKVEQPLTVIERNTNPYDLPVGWGHKYNFTRNIYNVKTDPRLTVKAIGDGLTNDKLAIQTAISVAKKAGGGVVFLPEGIYKLLHSGWGGLEMGDRVVLAGEGMDKTVLRYGYNNESGIGLRLNPGVKTTGFADLTIENISDGGQWSTNLSASGIEEFFMQRVRWKLNIGRWLDIADANKVCIVNCDFTQGITATTGYRGPLRMDGSKNVVYADNKIVYANDGLHFGHTRANGGAQNIVFENNKTYRDGSARWPGNARVITHVTTWDFARNVAILNNTFQVINGRPQNTNDGETILAEQGANYVPDESIGTVTSATSNTLTDNTKSWGSLVQPRVGVGIVQGKGMGQWRQITSRTGTTLTLKSNWEVIPDHTSRYAVWTWGAENWLVQGNVMEGNQRGIMLSQNANHDIAIVGNTLTNNGSIDIAPFQRETTNWHTTVGMYPTWNIQIVKNSVSDLNGEMGVFIGVHPTQHIQQKPFGTLALGVEMRNNSLTAHTPNAVARVDDNFPNGYLNYLEFHKLTHNYVDEGIPAILGSIIQNNSATNCDNAVYLNSGTYNAVVCNTSLVNTANSIKDKTLQGLNHASVHTSTCADATTGQLPLADPKTNLPIPSSAGLTRLLPLTGSAPSGPITAFAISKLPSVTSGVLYIKETPIAKDTVVSIDQAALVSFQPSLNYTGKANFAYSAIDSKGNSSLPATFSIPIISPPPVQQIQFTVEADSANAFLHWETASETNVKHFTVQRSLDGLYFTAVEQLNGRGSLTSAKTTYSYQDIGIGKTLKGPIYYRLEQVNTDGSIQHSLGRSIDFLTKNASKVNIYPNPTNNNLFVVLLAPSALLEIYSVAGALIQTTYTATRESVLNVRKLPAGVYILLIKTQVGGQTRHYFIKN</sequence>
<name>A0ACB5PW10_9BACT</name>
<dbReference type="EMBL" id="BMFN01000003">
    <property type="protein sequence ID" value="GGF77575.1"/>
    <property type="molecule type" value="Genomic_DNA"/>
</dbReference>
<proteinExistence type="predicted"/>
<keyword evidence="2" id="KW-1185">Reference proteome</keyword>
<dbReference type="Proteomes" id="UP000605392">
    <property type="component" value="Unassembled WGS sequence"/>
</dbReference>
<organism evidence="1 2">
    <name type="scientific">Hymenobacter qilianensis</name>
    <dbReference type="NCBI Taxonomy" id="1385715"/>
    <lineage>
        <taxon>Bacteria</taxon>
        <taxon>Pseudomonadati</taxon>
        <taxon>Bacteroidota</taxon>
        <taxon>Cytophagia</taxon>
        <taxon>Cytophagales</taxon>
        <taxon>Hymenobacteraceae</taxon>
        <taxon>Hymenobacter</taxon>
    </lineage>
</organism>
<accession>A0ACB5PW10</accession>